<comment type="catalytic activity">
    <reaction evidence="4 7">
        <text>S-adenosyl-L-homocysteine + H2O = L-homocysteine + adenosine</text>
        <dbReference type="Rhea" id="RHEA:21708"/>
        <dbReference type="ChEBI" id="CHEBI:15377"/>
        <dbReference type="ChEBI" id="CHEBI:16335"/>
        <dbReference type="ChEBI" id="CHEBI:57856"/>
        <dbReference type="ChEBI" id="CHEBI:58199"/>
        <dbReference type="EC" id="3.13.2.1"/>
    </reaction>
</comment>
<dbReference type="SMART" id="SM00997">
    <property type="entry name" value="AdoHcyase_NAD"/>
    <property type="match status" value="1"/>
</dbReference>
<feature type="binding site" evidence="4">
    <location>
        <position position="186"/>
    </location>
    <ligand>
        <name>NAD(+)</name>
        <dbReference type="ChEBI" id="CHEBI:57540"/>
    </ligand>
</feature>
<protein>
    <recommendedName>
        <fullName evidence="4">Adenosylhomocysteinase</fullName>
        <ecNumber evidence="4">3.13.2.1</ecNumber>
    </recommendedName>
    <alternativeName>
        <fullName evidence="4">S-adenosyl-L-homocysteine hydrolase</fullName>
        <shortName evidence="4">AdoHcyase</shortName>
    </alternativeName>
</protein>
<accession>A0A0G0ZFM9</accession>
<dbReference type="GO" id="GO:0006730">
    <property type="term" value="P:one-carbon metabolic process"/>
    <property type="evidence" value="ECO:0007669"/>
    <property type="project" value="UniProtKB-UniRule"/>
</dbReference>
<feature type="binding site" evidence="4 5">
    <location>
        <position position="181"/>
    </location>
    <ligand>
        <name>substrate</name>
    </ligand>
</feature>
<dbReference type="PANTHER" id="PTHR23420">
    <property type="entry name" value="ADENOSYLHOMOCYSTEINASE"/>
    <property type="match status" value="1"/>
</dbReference>
<feature type="binding site" evidence="4 5">
    <location>
        <position position="126"/>
    </location>
    <ligand>
        <name>substrate</name>
    </ligand>
</feature>
<dbReference type="GO" id="GO:0033353">
    <property type="term" value="P:S-adenosylmethionine cycle"/>
    <property type="evidence" value="ECO:0007669"/>
    <property type="project" value="TreeGrafter"/>
</dbReference>
<keyword evidence="2 4" id="KW-0554">One-carbon metabolism</keyword>
<dbReference type="EC" id="3.13.2.1" evidence="4"/>
<feature type="binding site" evidence="4 6">
    <location>
        <position position="341"/>
    </location>
    <ligand>
        <name>NAD(+)</name>
        <dbReference type="ChEBI" id="CHEBI:57540"/>
    </ligand>
</feature>
<dbReference type="GO" id="GO:0004013">
    <property type="term" value="F:adenosylhomocysteinase activity"/>
    <property type="evidence" value="ECO:0007669"/>
    <property type="project" value="UniProtKB-UniRule"/>
</dbReference>
<dbReference type="NCBIfam" id="NF004005">
    <property type="entry name" value="PRK05476.2-3"/>
    <property type="match status" value="1"/>
</dbReference>
<dbReference type="GO" id="GO:0071269">
    <property type="term" value="P:L-homocysteine biosynthetic process"/>
    <property type="evidence" value="ECO:0007669"/>
    <property type="project" value="UniProtKB-UniRule"/>
</dbReference>
<dbReference type="InterPro" id="IPR042172">
    <property type="entry name" value="Adenosylhomocyst_ase-like_sf"/>
</dbReference>
<dbReference type="HAMAP" id="MF_00563">
    <property type="entry name" value="AdoHcyase"/>
    <property type="match status" value="1"/>
</dbReference>
<dbReference type="PROSITE" id="PS00739">
    <property type="entry name" value="ADOHCYASE_2"/>
    <property type="match status" value="1"/>
</dbReference>
<evidence type="ECO:0000256" key="1">
    <source>
        <dbReference type="ARBA" id="ARBA00007122"/>
    </source>
</evidence>
<dbReference type="Gene3D" id="3.40.50.1480">
    <property type="entry name" value="Adenosylhomocysteinase-like"/>
    <property type="match status" value="1"/>
</dbReference>
<comment type="function">
    <text evidence="4">May play a key role in the regulation of the intracellular concentration of adenosylhomocysteine.</text>
</comment>
<dbReference type="Gene3D" id="3.40.50.720">
    <property type="entry name" value="NAD(P)-binding Rossmann-like Domain"/>
    <property type="match status" value="1"/>
</dbReference>
<dbReference type="Proteomes" id="UP000034320">
    <property type="component" value="Unassembled WGS sequence"/>
</dbReference>
<comment type="similarity">
    <text evidence="1 4 8">Belongs to the adenosylhomocysteinase family.</text>
</comment>
<evidence type="ECO:0000256" key="7">
    <source>
        <dbReference type="RuleBase" id="RU000548"/>
    </source>
</evidence>
<dbReference type="PROSITE" id="PS00738">
    <property type="entry name" value="ADOHCYASE_1"/>
    <property type="match status" value="1"/>
</dbReference>
<proteinExistence type="inferred from homology"/>
<dbReference type="SUPFAM" id="SSF51735">
    <property type="entry name" value="NAD(P)-binding Rossmann-fold domains"/>
    <property type="match status" value="1"/>
</dbReference>
<organism evidence="10 11">
    <name type="scientific">Candidatus Gottesmanbacteria bacterium GW2011_GWA2_42_18</name>
    <dbReference type="NCBI Taxonomy" id="1618442"/>
    <lineage>
        <taxon>Bacteria</taxon>
        <taxon>Candidatus Gottesmaniibacteriota</taxon>
    </lineage>
</organism>
<dbReference type="GO" id="GO:0005829">
    <property type="term" value="C:cytosol"/>
    <property type="evidence" value="ECO:0007669"/>
    <property type="project" value="TreeGrafter"/>
</dbReference>
<feature type="binding site" evidence="4 5">
    <location>
        <position position="151"/>
    </location>
    <ligand>
        <name>substrate</name>
    </ligand>
</feature>
<dbReference type="Pfam" id="PF00670">
    <property type="entry name" value="AdoHcyase_NAD"/>
    <property type="match status" value="1"/>
</dbReference>
<evidence type="ECO:0000256" key="6">
    <source>
        <dbReference type="PIRSR" id="PIRSR001109-2"/>
    </source>
</evidence>
<keyword evidence="4" id="KW-0963">Cytoplasm</keyword>
<dbReference type="Pfam" id="PF05221">
    <property type="entry name" value="AdoHcyase"/>
    <property type="match status" value="2"/>
</dbReference>
<feature type="binding site" evidence="6">
    <location>
        <position position="348"/>
    </location>
    <ligand>
        <name>NAD(+)</name>
        <dbReference type="ChEBI" id="CHEBI:57540"/>
    </ligand>
</feature>
<dbReference type="CDD" id="cd00401">
    <property type="entry name" value="SAHH"/>
    <property type="match status" value="1"/>
</dbReference>
<evidence type="ECO:0000313" key="10">
    <source>
        <dbReference type="EMBL" id="KKS47545.1"/>
    </source>
</evidence>
<dbReference type="EMBL" id="LCDD01000004">
    <property type="protein sequence ID" value="KKS47545.1"/>
    <property type="molecule type" value="Genomic_DNA"/>
</dbReference>
<evidence type="ECO:0000256" key="3">
    <source>
        <dbReference type="ARBA" id="ARBA00023027"/>
    </source>
</evidence>
<evidence type="ECO:0000313" key="11">
    <source>
        <dbReference type="Proteomes" id="UP000034320"/>
    </source>
</evidence>
<comment type="subcellular location">
    <subcellularLocation>
        <location evidence="4">Cytoplasm</location>
    </subcellularLocation>
</comment>
<dbReference type="InterPro" id="IPR015878">
    <property type="entry name" value="Ado_hCys_hydrolase_NAD-bd"/>
</dbReference>
<dbReference type="PANTHER" id="PTHR23420:SF0">
    <property type="entry name" value="ADENOSYLHOMOCYSTEINASE"/>
    <property type="match status" value="1"/>
</dbReference>
<evidence type="ECO:0000256" key="4">
    <source>
        <dbReference type="HAMAP-Rule" id="MF_00563"/>
    </source>
</evidence>
<dbReference type="UniPathway" id="UPA00314">
    <property type="reaction ID" value="UER00076"/>
</dbReference>
<evidence type="ECO:0000256" key="2">
    <source>
        <dbReference type="ARBA" id="ARBA00022563"/>
    </source>
</evidence>
<dbReference type="SMART" id="SM00996">
    <property type="entry name" value="AdoHcyase"/>
    <property type="match status" value="1"/>
</dbReference>
<gene>
    <name evidence="4" type="primary">ahcY</name>
    <name evidence="10" type="ORF">UV09_C0004G0034</name>
</gene>
<feature type="binding site" evidence="4 6">
    <location>
        <begin position="294"/>
        <end position="296"/>
    </location>
    <ligand>
        <name>NAD(+)</name>
        <dbReference type="ChEBI" id="CHEBI:57540"/>
    </ligand>
</feature>
<name>A0A0G0ZFM9_9BACT</name>
<feature type="binding site" evidence="4 5">
    <location>
        <position position="54"/>
    </location>
    <ligand>
        <name>substrate</name>
    </ligand>
</feature>
<comment type="caution">
    <text evidence="10">The sequence shown here is derived from an EMBL/GenBank/DDBJ whole genome shotgun (WGS) entry which is preliminary data.</text>
</comment>
<keyword evidence="3 4" id="KW-0520">NAD</keyword>
<dbReference type="SUPFAM" id="SSF52283">
    <property type="entry name" value="Formate/glycerate dehydrogenase catalytic domain-like"/>
    <property type="match status" value="1"/>
</dbReference>
<dbReference type="NCBIfam" id="TIGR00936">
    <property type="entry name" value="ahcY"/>
    <property type="match status" value="1"/>
</dbReference>
<evidence type="ECO:0000256" key="8">
    <source>
        <dbReference type="RuleBase" id="RU004166"/>
    </source>
</evidence>
<reference evidence="10 11" key="1">
    <citation type="journal article" date="2015" name="Nature">
        <title>rRNA introns, odd ribosomes, and small enigmatic genomes across a large radiation of phyla.</title>
        <authorList>
            <person name="Brown C.T."/>
            <person name="Hug L.A."/>
            <person name="Thomas B.C."/>
            <person name="Sharon I."/>
            <person name="Castelle C.J."/>
            <person name="Singh A."/>
            <person name="Wilkins M.J."/>
            <person name="Williams K.H."/>
            <person name="Banfield J.F."/>
        </authorList>
    </citation>
    <scope>NUCLEOTIDE SEQUENCE [LARGE SCALE GENOMIC DNA]</scope>
</reference>
<evidence type="ECO:0000256" key="5">
    <source>
        <dbReference type="PIRSR" id="PIRSR001109-1"/>
    </source>
</evidence>
<comment type="pathway">
    <text evidence="4 7">Amino-acid biosynthesis; L-homocysteine biosynthesis; L-homocysteine from S-adenosyl-L-homocysteine: step 1/1.</text>
</comment>
<dbReference type="InterPro" id="IPR020082">
    <property type="entry name" value="S-Ado-L-homoCys_hydrolase_CS"/>
</dbReference>
<dbReference type="PATRIC" id="fig|1618442.3.peg.259"/>
<feature type="binding site" evidence="4">
    <location>
        <begin position="215"/>
        <end position="220"/>
    </location>
    <ligand>
        <name>NAD(+)</name>
        <dbReference type="ChEBI" id="CHEBI:57540"/>
    </ligand>
</feature>
<keyword evidence="4 7" id="KW-0378">Hydrolase</keyword>
<feature type="binding site" evidence="6">
    <location>
        <begin position="217"/>
        <end position="222"/>
    </location>
    <ligand>
        <name>NAD(+)</name>
        <dbReference type="ChEBI" id="CHEBI:57540"/>
    </ligand>
</feature>
<sequence>MKLYDVADLKKAGEGKLKIEWAGKHMPVLNLIKERFIKEKPLKGITIGTCQHVTSETANLVLTWVAGGAKVILCASNMLSTQDPVAASLVKDYGISVFAIHGEDKKTYYKHLLQVLDFHPQITVDDGADLVSELHKTRQGQIKEVIASSEETTTGVIRLKAMAKDKALKVPVLAINESQTKHLFDNRYGTGQSTVDGILRATNMLLAGKRVIVCGYGWCGRGIATKMRGMGAWVTVCEVNPIKALEAAMDGFEVDSIARAARYGELFISATGDRHVIRTDHMKKMKDGAVLANSGHFNVEFDYDGLAGLAVSRRTLRRNLEEFSLPGGKKLYALGEGRLINLAAAEGHPSEVMDMSFTNQALGVAWLVKNKGKLKPKVYILPEAIDMQVARLKLRAMNLHFDTLTSEQKKYLNSWQEGT</sequence>
<feature type="binding site" evidence="4 5">
    <location>
        <position position="185"/>
    </location>
    <ligand>
        <name>substrate</name>
    </ligand>
</feature>
<dbReference type="InterPro" id="IPR000043">
    <property type="entry name" value="Adenosylhomocysteinase-like"/>
</dbReference>
<feature type="binding site" evidence="4 6">
    <location>
        <begin position="152"/>
        <end position="154"/>
    </location>
    <ligand>
        <name>NAD(+)</name>
        <dbReference type="ChEBI" id="CHEBI:57540"/>
    </ligand>
</feature>
<dbReference type="PIRSF" id="PIRSF001109">
    <property type="entry name" value="Ad_hcy_hydrolase"/>
    <property type="match status" value="1"/>
</dbReference>
<dbReference type="InterPro" id="IPR036291">
    <property type="entry name" value="NAD(P)-bd_dom_sf"/>
</dbReference>
<feature type="domain" description="S-adenosyl-L-homocysteine hydrolase NAD binding" evidence="9">
    <location>
        <begin position="186"/>
        <end position="347"/>
    </location>
</feature>
<comment type="cofactor">
    <cofactor evidence="4 6 7">
        <name>NAD(+)</name>
        <dbReference type="ChEBI" id="CHEBI:57540"/>
    </cofactor>
    <text evidence="4 6 7">Binds 1 NAD(+) per subunit.</text>
</comment>
<dbReference type="AlphaFoldDB" id="A0A0G0ZFM9"/>
<comment type="caution">
    <text evidence="4">Lacks conserved residue(s) required for the propagation of feature annotation.</text>
</comment>
<evidence type="ECO:0000259" key="9">
    <source>
        <dbReference type="SMART" id="SM00997"/>
    </source>
</evidence>
<feature type="binding site" evidence="4 6">
    <location>
        <position position="238"/>
    </location>
    <ligand>
        <name>NAD(+)</name>
        <dbReference type="ChEBI" id="CHEBI:57540"/>
    </ligand>
</feature>